<feature type="domain" description="HTH iclR-type" evidence="2">
    <location>
        <begin position="21"/>
        <end position="82"/>
    </location>
</feature>
<evidence type="ECO:0000256" key="1">
    <source>
        <dbReference type="ARBA" id="ARBA00023125"/>
    </source>
</evidence>
<dbReference type="PANTHER" id="PTHR30136:SF7">
    <property type="entry name" value="HTH-TYPE TRANSCRIPTIONAL REGULATOR KDGR-RELATED"/>
    <property type="match status" value="1"/>
</dbReference>
<dbReference type="SMART" id="SM00346">
    <property type="entry name" value="HTH_ICLR"/>
    <property type="match status" value="1"/>
</dbReference>
<organism evidence="4 5">
    <name type="scientific">Rahnella ecdela</name>
    <dbReference type="NCBI Taxonomy" id="2816250"/>
    <lineage>
        <taxon>Bacteria</taxon>
        <taxon>Pseudomonadati</taxon>
        <taxon>Pseudomonadota</taxon>
        <taxon>Gammaproteobacteria</taxon>
        <taxon>Enterobacterales</taxon>
        <taxon>Yersiniaceae</taxon>
        <taxon>Rahnella</taxon>
    </lineage>
</organism>
<keyword evidence="1" id="KW-0238">DNA-binding</keyword>
<reference evidence="4 5" key="1">
    <citation type="submission" date="2021-03" db="EMBL/GenBank/DDBJ databases">
        <title>Five novel Rahnella species.</title>
        <authorList>
            <person name="Brady C."/>
            <person name="Asselin J."/>
            <person name="Beer S."/>
            <person name="Bruberg M.B."/>
            <person name="Crampton B."/>
            <person name="Venter S."/>
            <person name="Arnold D."/>
            <person name="Denman S."/>
        </authorList>
    </citation>
    <scope>NUCLEOTIDE SEQUENCE [LARGE SCALE GENOMIC DNA]</scope>
    <source>
        <strain evidence="4 5">FRB 231</strain>
    </source>
</reference>
<dbReference type="Pfam" id="PF01614">
    <property type="entry name" value="IclR_C"/>
    <property type="match status" value="1"/>
</dbReference>
<proteinExistence type="predicted"/>
<dbReference type="Pfam" id="PF09339">
    <property type="entry name" value="HTH_IclR"/>
    <property type="match status" value="1"/>
</dbReference>
<comment type="caution">
    <text evidence="4">The sequence shown here is derived from an EMBL/GenBank/DDBJ whole genome shotgun (WGS) entry which is preliminary data.</text>
</comment>
<gene>
    <name evidence="4" type="ORF">J1784_07625</name>
</gene>
<dbReference type="PANTHER" id="PTHR30136">
    <property type="entry name" value="HELIX-TURN-HELIX TRANSCRIPTIONAL REGULATOR, ICLR FAMILY"/>
    <property type="match status" value="1"/>
</dbReference>
<evidence type="ECO:0000313" key="4">
    <source>
        <dbReference type="EMBL" id="MBU9844878.1"/>
    </source>
</evidence>
<sequence length="274" mass="30818">MSGQEAEDHKDEEGQEDRYRAPALDKGLDIIEMLAGREEGISQAEIAKVLGRKPNEIYRMLDRLVRRGYVIRTSVDQYELSLKIFELGNRHSPFRRLATQALPYLREFAREAKQACHLVVYDRGALTAITQVDAPGYWGFGIRTGSRMDLLNTGSGHVMLAFSSANEREFMLRESEDPGSTISAELAQQLTLVRQQGYEMMPSQQTVGVYNIAVPILANGDKVIAALACPYLQHLDYMNSPSREQVLEQLKYTVAQIMSSGMPENLRMSENITP</sequence>
<dbReference type="InterPro" id="IPR005471">
    <property type="entry name" value="Tscrpt_reg_IclR_N"/>
</dbReference>
<dbReference type="RefSeq" id="WP_217148681.1">
    <property type="nucleotide sequence ID" value="NZ_JAFMOY010000118.1"/>
</dbReference>
<dbReference type="EMBL" id="JAFMOY010000118">
    <property type="protein sequence ID" value="MBU9844878.1"/>
    <property type="molecule type" value="Genomic_DNA"/>
</dbReference>
<dbReference type="InterPro" id="IPR050707">
    <property type="entry name" value="HTH_MetabolicPath_Reg"/>
</dbReference>
<keyword evidence="5" id="KW-1185">Reference proteome</keyword>
<dbReference type="PROSITE" id="PS51078">
    <property type="entry name" value="ICLR_ED"/>
    <property type="match status" value="1"/>
</dbReference>
<protein>
    <submittedName>
        <fullName evidence="4">IclR family transcriptional regulator</fullName>
    </submittedName>
</protein>
<dbReference type="Proteomes" id="UP000739284">
    <property type="component" value="Unassembled WGS sequence"/>
</dbReference>
<feature type="domain" description="IclR-ED" evidence="3">
    <location>
        <begin position="83"/>
        <end position="268"/>
    </location>
</feature>
<dbReference type="InterPro" id="IPR014757">
    <property type="entry name" value="Tscrpt_reg_IclR_C"/>
</dbReference>
<evidence type="ECO:0000259" key="3">
    <source>
        <dbReference type="PROSITE" id="PS51078"/>
    </source>
</evidence>
<accession>A0ABS6LD66</accession>
<evidence type="ECO:0000259" key="2">
    <source>
        <dbReference type="PROSITE" id="PS51077"/>
    </source>
</evidence>
<name>A0ABS6LD66_9GAMM</name>
<dbReference type="PROSITE" id="PS51077">
    <property type="entry name" value="HTH_ICLR"/>
    <property type="match status" value="1"/>
</dbReference>
<evidence type="ECO:0000313" key="5">
    <source>
        <dbReference type="Proteomes" id="UP000739284"/>
    </source>
</evidence>